<dbReference type="SUPFAM" id="SSF74650">
    <property type="entry name" value="Galactose mutarotase-like"/>
    <property type="match status" value="1"/>
</dbReference>
<reference evidence="6" key="1">
    <citation type="journal article" date="2015" name="Nature">
        <title>Complex archaea that bridge the gap between prokaryotes and eukaryotes.</title>
        <authorList>
            <person name="Spang A."/>
            <person name="Saw J.H."/>
            <person name="Jorgensen S.L."/>
            <person name="Zaremba-Niedzwiedzka K."/>
            <person name="Martijn J."/>
            <person name="Lind A.E."/>
            <person name="van Eijk R."/>
            <person name="Schleper C."/>
            <person name="Guy L."/>
            <person name="Ettema T.J."/>
        </authorList>
    </citation>
    <scope>NUCLEOTIDE SEQUENCE</scope>
</reference>
<dbReference type="GO" id="GO:0030246">
    <property type="term" value="F:carbohydrate binding"/>
    <property type="evidence" value="ECO:0007669"/>
    <property type="project" value="InterPro"/>
</dbReference>
<dbReference type="PANTHER" id="PTHR30504:SF2">
    <property type="entry name" value="GLUCANS BIOSYNTHESIS PROTEIN G"/>
    <property type="match status" value="1"/>
</dbReference>
<dbReference type="GO" id="GO:0030288">
    <property type="term" value="C:outer membrane-bounded periplasmic space"/>
    <property type="evidence" value="ECO:0007669"/>
    <property type="project" value="TreeGrafter"/>
</dbReference>
<protein>
    <recommendedName>
        <fullName evidence="5">Glucan biosynthesis periplasmic MdoG C-terminal domain-containing protein</fullName>
    </recommendedName>
</protein>
<dbReference type="InterPro" id="IPR014718">
    <property type="entry name" value="GH-type_carb-bd"/>
</dbReference>
<evidence type="ECO:0000256" key="1">
    <source>
        <dbReference type="ARBA" id="ARBA00004418"/>
    </source>
</evidence>
<evidence type="ECO:0000256" key="4">
    <source>
        <dbReference type="ARBA" id="ARBA00022764"/>
    </source>
</evidence>
<organism evidence="6">
    <name type="scientific">marine sediment metagenome</name>
    <dbReference type="NCBI Taxonomy" id="412755"/>
    <lineage>
        <taxon>unclassified sequences</taxon>
        <taxon>metagenomes</taxon>
        <taxon>ecological metagenomes</taxon>
    </lineage>
</organism>
<dbReference type="Gene3D" id="2.60.40.10">
    <property type="entry name" value="Immunoglobulins"/>
    <property type="match status" value="1"/>
</dbReference>
<sequence length="510" mass="56740">MQLRLPASPYSSAVNTGIPALFAALVLLLLPFGSSAQEARFSHNVVIEAARALAETRFQPLEAVPDELLSLNYDQYRSIRYRKGAAIWGGTPTRFSIEFFAPGSLYDTGVDISIVENARALPIPLDEDAFEGVSDEIGEILASIAKVAGFRLHYSFNEDYQDEFIVFQGASYFRAVSEGQSYGLSARGLAIDVAEPTGEEFPIFREFWIERPSSRADSIVVHALLDSPRVTGAYRFGIYPGAPTRMDVEATLFARSELRHIGIGTLTSMYTFGSMDTSDRPDYRSAVHDSDGLAILNGKGEYIWRPLNNPRALQISAFMDYNPQGFGLMQRQRSLEDYQDLEANYHSRPSAWIRPVGNWGEGHVTLVEIPTPSEFNDNIVAYWQPATPLVPGEPFRFAYHMSWPDERPLPEGFGRVTRSAYGLKLAQPHPQMVIDYSDLPAGINLNDVNFDVTVSAGTVLETIAQPNHLDGARFIVTFDPRGAELIEIRGKPVLQGQPIGETWLYRWTGN</sequence>
<evidence type="ECO:0000259" key="5">
    <source>
        <dbReference type="Pfam" id="PF04349"/>
    </source>
</evidence>
<dbReference type="AlphaFoldDB" id="A0A0F9W8L0"/>
<dbReference type="InterPro" id="IPR014756">
    <property type="entry name" value="Ig_E-set"/>
</dbReference>
<dbReference type="GO" id="GO:0051274">
    <property type="term" value="P:beta-glucan biosynthetic process"/>
    <property type="evidence" value="ECO:0007669"/>
    <property type="project" value="TreeGrafter"/>
</dbReference>
<dbReference type="Gene3D" id="2.70.98.10">
    <property type="match status" value="1"/>
</dbReference>
<evidence type="ECO:0000313" key="6">
    <source>
        <dbReference type="EMBL" id="KKO12755.1"/>
    </source>
</evidence>
<comment type="pathway">
    <text evidence="2">Glycan metabolism; osmoregulated periplasmic glucan (OPG) biosynthesis.</text>
</comment>
<comment type="subcellular location">
    <subcellularLocation>
        <location evidence="1">Periplasm</location>
    </subcellularLocation>
</comment>
<comment type="similarity">
    <text evidence="3">Belongs to the OpgD/OpgG family.</text>
</comment>
<keyword evidence="4" id="KW-0574">Periplasm</keyword>
<evidence type="ECO:0000256" key="3">
    <source>
        <dbReference type="ARBA" id="ARBA00009284"/>
    </source>
</evidence>
<dbReference type="PANTHER" id="PTHR30504">
    <property type="entry name" value="GLUCANS BIOSYNTHESIS PROTEIN"/>
    <property type="match status" value="1"/>
</dbReference>
<dbReference type="EMBL" id="LAZR01000001">
    <property type="protein sequence ID" value="KKO12755.1"/>
    <property type="molecule type" value="Genomic_DNA"/>
</dbReference>
<proteinExistence type="inferred from homology"/>
<accession>A0A0F9W8L0</accession>
<dbReference type="InterPro" id="IPR011013">
    <property type="entry name" value="Gal_mutarotase_sf_dom"/>
</dbReference>
<dbReference type="Pfam" id="PF04349">
    <property type="entry name" value="MdoG"/>
    <property type="match status" value="1"/>
</dbReference>
<feature type="domain" description="Glucan biosynthesis periplasmic MdoG C-terminal" evidence="5">
    <location>
        <begin position="41"/>
        <end position="507"/>
    </location>
</feature>
<comment type="caution">
    <text evidence="6">The sequence shown here is derived from an EMBL/GenBank/DDBJ whole genome shotgun (WGS) entry which is preliminary data.</text>
</comment>
<dbReference type="FunFam" id="2.70.98.10:FF:000001">
    <property type="entry name" value="Glucans biosynthesis protein G"/>
    <property type="match status" value="1"/>
</dbReference>
<evidence type="ECO:0000256" key="2">
    <source>
        <dbReference type="ARBA" id="ARBA00005001"/>
    </source>
</evidence>
<gene>
    <name evidence="6" type="ORF">LCGC14_0007720</name>
</gene>
<dbReference type="InterPro" id="IPR014438">
    <property type="entry name" value="Glucan_biosyn_MdoG/MdoD"/>
</dbReference>
<dbReference type="InterPro" id="IPR013783">
    <property type="entry name" value="Ig-like_fold"/>
</dbReference>
<dbReference type="SUPFAM" id="SSF81296">
    <property type="entry name" value="E set domains"/>
    <property type="match status" value="1"/>
</dbReference>
<name>A0A0F9W8L0_9ZZZZ</name>
<dbReference type="InterPro" id="IPR007444">
    <property type="entry name" value="Glucan_biosyn_MdoG_C"/>
</dbReference>
<dbReference type="GO" id="GO:0003824">
    <property type="term" value="F:catalytic activity"/>
    <property type="evidence" value="ECO:0007669"/>
    <property type="project" value="InterPro"/>
</dbReference>
<dbReference type="UniPathway" id="UPA00637"/>
<dbReference type="PIRSF" id="PIRSF006281">
    <property type="entry name" value="MdoG"/>
    <property type="match status" value="1"/>
</dbReference>